<evidence type="ECO:0000313" key="2">
    <source>
        <dbReference type="EMBL" id="EQA38820.1"/>
    </source>
</evidence>
<feature type="transmembrane region" description="Helical" evidence="1">
    <location>
        <begin position="7"/>
        <end position="25"/>
    </location>
</feature>
<name>V6HPL9_9LEPT</name>
<evidence type="ECO:0000313" key="3">
    <source>
        <dbReference type="Proteomes" id="UP000018719"/>
    </source>
</evidence>
<reference evidence="2 3" key="1">
    <citation type="submission" date="2013-05" db="EMBL/GenBank/DDBJ databases">
        <authorList>
            <person name="Harkins D.M."/>
            <person name="Durkin A.S."/>
            <person name="Brinkac L.M."/>
            <person name="Haft D.H."/>
            <person name="Selengut J.D."/>
            <person name="Sanka R."/>
            <person name="DePew J."/>
            <person name="Purushe J."/>
            <person name="Hartskeerl R.A."/>
            <person name="Ahmed A."/>
            <person name="van der Linden H."/>
            <person name="Goris M.G.A."/>
            <person name="Vinetz J.M."/>
            <person name="Sutton G.G."/>
            <person name="Nierman W.C."/>
            <person name="Fouts D.E."/>
        </authorList>
    </citation>
    <scope>NUCLEOTIDE SEQUENCE [LARGE SCALE GENOMIC DNA]</scope>
    <source>
        <strain evidence="2 3">10</strain>
    </source>
</reference>
<dbReference type="STRING" id="1049790.LEP1GSC047_0090"/>
<keyword evidence="1" id="KW-0472">Membrane</keyword>
<feature type="transmembrane region" description="Helical" evidence="1">
    <location>
        <begin position="31"/>
        <end position="50"/>
    </location>
</feature>
<keyword evidence="1" id="KW-0812">Transmembrane</keyword>
<accession>V6HPL9</accession>
<keyword evidence="1" id="KW-1133">Transmembrane helix</keyword>
<dbReference type="EMBL" id="AHMM02000005">
    <property type="protein sequence ID" value="EQA38820.1"/>
    <property type="molecule type" value="Genomic_DNA"/>
</dbReference>
<dbReference type="AlphaFoldDB" id="V6HPL9"/>
<dbReference type="RefSeq" id="WP_010417753.1">
    <property type="nucleotide sequence ID" value="NZ_AHMM02000005.1"/>
</dbReference>
<gene>
    <name evidence="2" type="ORF">LEP1GSC047_0090</name>
</gene>
<evidence type="ECO:0000256" key="1">
    <source>
        <dbReference type="SAM" id="Phobius"/>
    </source>
</evidence>
<proteinExistence type="predicted"/>
<protein>
    <submittedName>
        <fullName evidence="2">Uncharacterized protein</fullName>
    </submittedName>
</protein>
<sequence>MFRDAKPLGRYASLFLAPIASINIVEVSMKIGLSIAGVILLLLIVFLGYMGAFNTVEVREEVQGPFYVISHHQTGEYRKAGETFVLGWNGYRSGESIYHRFVRGFLSKP</sequence>
<organism evidence="2 3">
    <name type="scientific">Leptospira inadai serovar Lyme str. 10</name>
    <dbReference type="NCBI Taxonomy" id="1049790"/>
    <lineage>
        <taxon>Bacteria</taxon>
        <taxon>Pseudomonadati</taxon>
        <taxon>Spirochaetota</taxon>
        <taxon>Spirochaetia</taxon>
        <taxon>Leptospirales</taxon>
        <taxon>Leptospiraceae</taxon>
        <taxon>Leptospira</taxon>
    </lineage>
</organism>
<comment type="caution">
    <text evidence="2">The sequence shown here is derived from an EMBL/GenBank/DDBJ whole genome shotgun (WGS) entry which is preliminary data.</text>
</comment>
<dbReference type="Proteomes" id="UP000018719">
    <property type="component" value="Unassembled WGS sequence"/>
</dbReference>